<dbReference type="InterPro" id="IPR011990">
    <property type="entry name" value="TPR-like_helical_dom_sf"/>
</dbReference>
<feature type="transmembrane region" description="Helical" evidence="2">
    <location>
        <begin position="97"/>
        <end position="120"/>
    </location>
</feature>
<feature type="repeat" description="TPR" evidence="1">
    <location>
        <begin position="617"/>
        <end position="650"/>
    </location>
</feature>
<accession>A0A7X6IB50</accession>
<evidence type="ECO:0000313" key="4">
    <source>
        <dbReference type="Proteomes" id="UP000534783"/>
    </source>
</evidence>
<keyword evidence="2" id="KW-0812">Transmembrane</keyword>
<dbReference type="Pfam" id="PF13181">
    <property type="entry name" value="TPR_8"/>
    <property type="match status" value="1"/>
</dbReference>
<dbReference type="Proteomes" id="UP000534783">
    <property type="component" value="Unassembled WGS sequence"/>
</dbReference>
<dbReference type="PANTHER" id="PTHR16214">
    <property type="entry name" value="TRANSMEMBRANE PROTEIN 260"/>
    <property type="match status" value="1"/>
</dbReference>
<reference evidence="3 4" key="1">
    <citation type="journal article" date="2020" name="Nature">
        <title>Bacterial chemolithoautotrophy via manganese oxidation.</title>
        <authorList>
            <person name="Yu H."/>
            <person name="Leadbetter J.R."/>
        </authorList>
    </citation>
    <scope>NUCLEOTIDE SEQUENCE [LARGE SCALE GENOMIC DNA]</scope>
    <source>
        <strain evidence="3 4">Mn-1</strain>
    </source>
</reference>
<keyword evidence="2" id="KW-0472">Membrane</keyword>
<keyword evidence="1" id="KW-0802">TPR repeat</keyword>
<dbReference type="Pfam" id="PF13432">
    <property type="entry name" value="TPR_16"/>
    <property type="match status" value="1"/>
</dbReference>
<dbReference type="PROSITE" id="PS50005">
    <property type="entry name" value="TPR"/>
    <property type="match status" value="4"/>
</dbReference>
<dbReference type="AlphaFoldDB" id="A0A7X6IB50"/>
<organism evidence="3 4">
    <name type="scientific">Candidatus Manganitrophus noduliformans</name>
    <dbReference type="NCBI Taxonomy" id="2606439"/>
    <lineage>
        <taxon>Bacteria</taxon>
        <taxon>Pseudomonadati</taxon>
        <taxon>Nitrospirota</taxon>
        <taxon>Nitrospiria</taxon>
        <taxon>Candidatus Troglogloeales</taxon>
        <taxon>Candidatus Manganitrophaceae</taxon>
        <taxon>Candidatus Manganitrophus</taxon>
    </lineage>
</organism>
<feature type="repeat" description="TPR" evidence="1">
    <location>
        <begin position="651"/>
        <end position="684"/>
    </location>
</feature>
<evidence type="ECO:0000256" key="1">
    <source>
        <dbReference type="PROSITE-ProRule" id="PRU00339"/>
    </source>
</evidence>
<feature type="transmembrane region" description="Helical" evidence="2">
    <location>
        <begin position="170"/>
        <end position="187"/>
    </location>
</feature>
<keyword evidence="4" id="KW-1185">Reference proteome</keyword>
<protein>
    <submittedName>
        <fullName evidence="3">DUF2723 domain-containing protein</fullName>
    </submittedName>
</protein>
<dbReference type="PROSITE" id="PS50293">
    <property type="entry name" value="TPR_REGION"/>
    <property type="match status" value="1"/>
</dbReference>
<feature type="transmembrane region" description="Helical" evidence="2">
    <location>
        <begin position="199"/>
        <end position="229"/>
    </location>
</feature>
<dbReference type="PANTHER" id="PTHR16214:SF3">
    <property type="entry name" value="TRANSMEMBRANE PROTEIN 260"/>
    <property type="match status" value="1"/>
</dbReference>
<feature type="transmembrane region" description="Helical" evidence="2">
    <location>
        <begin position="241"/>
        <end position="261"/>
    </location>
</feature>
<comment type="caution">
    <text evidence="3">The sequence shown here is derived from an EMBL/GenBank/DDBJ whole genome shotgun (WGS) entry which is preliminary data.</text>
</comment>
<feature type="transmembrane region" description="Helical" evidence="2">
    <location>
        <begin position="317"/>
        <end position="334"/>
    </location>
</feature>
<dbReference type="InterPro" id="IPR052724">
    <property type="entry name" value="GT117_domain-containing"/>
</dbReference>
<gene>
    <name evidence="3" type="ORF">MNODULE_10200</name>
</gene>
<dbReference type="InterPro" id="IPR019734">
    <property type="entry name" value="TPR_rpt"/>
</dbReference>
<feature type="transmembrane region" description="Helical" evidence="2">
    <location>
        <begin position="35"/>
        <end position="58"/>
    </location>
</feature>
<name>A0A7X6IB50_9BACT</name>
<evidence type="ECO:0000256" key="2">
    <source>
        <dbReference type="SAM" id="Phobius"/>
    </source>
</evidence>
<feature type="repeat" description="TPR" evidence="1">
    <location>
        <begin position="583"/>
        <end position="616"/>
    </location>
</feature>
<feature type="transmembrane region" description="Helical" evidence="2">
    <location>
        <begin position="366"/>
        <end position="388"/>
    </location>
</feature>
<dbReference type="InterPro" id="IPR021280">
    <property type="entry name" value="TMEM260-like"/>
</dbReference>
<dbReference type="Pfam" id="PF11028">
    <property type="entry name" value="TMEM260-like"/>
    <property type="match status" value="1"/>
</dbReference>
<feature type="repeat" description="TPR" evidence="1">
    <location>
        <begin position="685"/>
        <end position="718"/>
    </location>
</feature>
<feature type="transmembrane region" description="Helical" evidence="2">
    <location>
        <begin position="400"/>
        <end position="421"/>
    </location>
</feature>
<dbReference type="SUPFAM" id="SSF48452">
    <property type="entry name" value="TPR-like"/>
    <property type="match status" value="1"/>
</dbReference>
<feature type="transmembrane region" description="Helical" evidence="2">
    <location>
        <begin position="341"/>
        <end position="360"/>
    </location>
</feature>
<feature type="transmembrane region" description="Helical" evidence="2">
    <location>
        <begin position="64"/>
        <end position="85"/>
    </location>
</feature>
<sequence length="731" mass="82807">MSIQVRLPANMIGGWMDPTVHPPSLRPMAQKKIDLLGLFVFLIPFSAYLFTAAPTLYWRDGAEFQTVGFVLGIAHPSGSPLYAIISKLFTFIPMGSIAFKVTLLSAFFGGVISYLIYRIIQAILVHISFGMTQRFNPHSIEWIAFSAGLLFSLSNALWENANVPEVYTLANAFTACFILLLVCAIGRDADSQKQFKAFSILMFLFGLSLGAHAAEIFYLPFLPVLLFFLWRRRTGSGVLKYGSILLFFFILGSSVFLYLPVRASQAPAFNWGDPQTLERFLIHVTDRKDAPVHFDVPSSQDVWIPQLINYARFFPDSFSFFGTLLGLIGLVYLFRREKKVLGIMATFFFPPFLFFIRFWWDSSNYLSGFIIFTILLGVGSGWVYLKLVDLAERSQQNLHLTKIFGVLLTANILILAPAHFIQNDKSTYWGPGKVFKRILLDLESNAIAFTRDAYFAFSYLQNAEAMRPDVTHLSSVEFVSPSFFFTVTQARFPLVTVPSTGREKLGSAFLSSNIMNHPIYWQPDPENDHLVAPYLSLDGLFFRIQETPPPLTQERIKSYLAKIKDSFDPNEIPLDSEESRFYGDAFSKMGAYFLKEGGFDIALQHFETANALSPDNVVFLNLLGVAHGQLKQVERSEEYFKRALSLDAQSLDVQRNLGILYLEEKRFREAEGALLKASMLQPKNAETNYQLGLLYEQMGKKEEAASYFERAIAASPEYRDTRERLNQLQSS</sequence>
<evidence type="ECO:0000313" key="3">
    <source>
        <dbReference type="EMBL" id="NKE71106.1"/>
    </source>
</evidence>
<keyword evidence="2" id="KW-1133">Transmembrane helix</keyword>
<feature type="transmembrane region" description="Helical" evidence="2">
    <location>
        <begin position="140"/>
        <end position="158"/>
    </location>
</feature>
<dbReference type="SMART" id="SM00028">
    <property type="entry name" value="TPR"/>
    <property type="match status" value="4"/>
</dbReference>
<dbReference type="EMBL" id="VTOW01000002">
    <property type="protein sequence ID" value="NKE71106.1"/>
    <property type="molecule type" value="Genomic_DNA"/>
</dbReference>
<dbReference type="Gene3D" id="1.25.40.10">
    <property type="entry name" value="Tetratricopeptide repeat domain"/>
    <property type="match status" value="1"/>
</dbReference>
<proteinExistence type="predicted"/>